<reference evidence="1 2" key="1">
    <citation type="submission" date="2020-10" db="EMBL/GenBank/DDBJ databases">
        <title>Sequencing the genomes of 1000 actinobacteria strains.</title>
        <authorList>
            <person name="Klenk H.-P."/>
        </authorList>
    </citation>
    <scope>NUCLEOTIDE SEQUENCE [LARGE SCALE GENOMIC DNA]</scope>
    <source>
        <strain evidence="1 2">DSM 43173</strain>
    </source>
</reference>
<evidence type="ECO:0000313" key="1">
    <source>
        <dbReference type="EMBL" id="MBE1588000.1"/>
    </source>
</evidence>
<gene>
    <name evidence="1" type="ORF">H4W80_006258</name>
</gene>
<organism evidence="1 2">
    <name type="scientific">Nonomuraea angiospora</name>
    <dbReference type="NCBI Taxonomy" id="46172"/>
    <lineage>
        <taxon>Bacteria</taxon>
        <taxon>Bacillati</taxon>
        <taxon>Actinomycetota</taxon>
        <taxon>Actinomycetes</taxon>
        <taxon>Streptosporangiales</taxon>
        <taxon>Streptosporangiaceae</taxon>
        <taxon>Nonomuraea</taxon>
    </lineage>
</organism>
<name>A0ABR9M5V2_9ACTN</name>
<protein>
    <submittedName>
        <fullName evidence="1">Uncharacterized protein</fullName>
    </submittedName>
</protein>
<dbReference type="EMBL" id="JADBEK010000001">
    <property type="protein sequence ID" value="MBE1588000.1"/>
    <property type="molecule type" value="Genomic_DNA"/>
</dbReference>
<comment type="caution">
    <text evidence="1">The sequence shown here is derived from an EMBL/GenBank/DDBJ whole genome shotgun (WGS) entry which is preliminary data.</text>
</comment>
<proteinExistence type="predicted"/>
<sequence>MIDAAWSSPDRAIIKTGLVERIRLFVGGRSVQRDAEIPRGHDFSSLLAHSACWSIHWNMDLAWVPGLRGVHQTLNRSPPQVHSTHPQRCPLWFSTTVNDSILRAALKAALISLC</sequence>
<accession>A0ABR9M5V2</accession>
<dbReference type="Proteomes" id="UP000633509">
    <property type="component" value="Unassembled WGS sequence"/>
</dbReference>
<keyword evidence="2" id="KW-1185">Reference proteome</keyword>
<dbReference type="RefSeq" id="WP_192788299.1">
    <property type="nucleotide sequence ID" value="NZ_JADBEK010000001.1"/>
</dbReference>
<evidence type="ECO:0000313" key="2">
    <source>
        <dbReference type="Proteomes" id="UP000633509"/>
    </source>
</evidence>